<dbReference type="InterPro" id="IPR027417">
    <property type="entry name" value="P-loop_NTPase"/>
</dbReference>
<protein>
    <recommendedName>
        <fullName evidence="6">Serine/threonine-protein kinase pats1</fullName>
    </recommendedName>
</protein>
<name>A0AAD9Q1N3_ACRCE</name>
<gene>
    <name evidence="4" type="ORF">P5673_025578</name>
</gene>
<dbReference type="Gene3D" id="3.40.50.300">
    <property type="entry name" value="P-loop containing nucleotide triphosphate hydrolases"/>
    <property type="match status" value="4"/>
</dbReference>
<evidence type="ECO:0000313" key="4">
    <source>
        <dbReference type="EMBL" id="KAK2553125.1"/>
    </source>
</evidence>
<dbReference type="PANTHER" id="PTHR24073">
    <property type="entry name" value="DRAB5-RELATED"/>
    <property type="match status" value="1"/>
</dbReference>
<feature type="transmembrane region" description="Helical" evidence="3">
    <location>
        <begin position="158"/>
        <end position="183"/>
    </location>
</feature>
<feature type="transmembrane region" description="Helical" evidence="3">
    <location>
        <begin position="133"/>
        <end position="152"/>
    </location>
</feature>
<keyword evidence="2" id="KW-0342">GTP-binding</keyword>
<dbReference type="EMBL" id="JARQWQ010000080">
    <property type="protein sequence ID" value="KAK2553125.1"/>
    <property type="molecule type" value="Genomic_DNA"/>
</dbReference>
<proteinExistence type="predicted"/>
<dbReference type="Proteomes" id="UP001249851">
    <property type="component" value="Unassembled WGS sequence"/>
</dbReference>
<feature type="transmembrane region" description="Helical" evidence="3">
    <location>
        <begin position="190"/>
        <end position="211"/>
    </location>
</feature>
<accession>A0AAD9Q1N3</accession>
<evidence type="ECO:0008006" key="6">
    <source>
        <dbReference type="Google" id="ProtNLM"/>
    </source>
</evidence>
<keyword evidence="1" id="KW-0547">Nucleotide-binding</keyword>
<organism evidence="4 5">
    <name type="scientific">Acropora cervicornis</name>
    <name type="common">Staghorn coral</name>
    <dbReference type="NCBI Taxonomy" id="6130"/>
    <lineage>
        <taxon>Eukaryota</taxon>
        <taxon>Metazoa</taxon>
        <taxon>Cnidaria</taxon>
        <taxon>Anthozoa</taxon>
        <taxon>Hexacorallia</taxon>
        <taxon>Scleractinia</taxon>
        <taxon>Astrocoeniina</taxon>
        <taxon>Acroporidae</taxon>
        <taxon>Acropora</taxon>
    </lineage>
</organism>
<sequence>TDDYAHELFINLNCLLQQAVSEESECCQYICPGLQCLVLGDSQVGKTSLVRSLTGERFDTEQTKTPGIEETIVDNEWNTVEFTKDHATGKLIPFFKEILPCSMSFGRDRKEPLSDTTKRDCTAVLMVKELLSVMNYSGLHLVFVLTLPYIWWSHSTGSTLLFVLQIMMSVTEIVLLIVGVSLIRCRLKGIPLFGVICAFVAVMKRCYSTGIVESQEIWKTITFSVLVTDAMLLGVVELHLLSKFTVKWFQNHVKGASPYPGQDKFDFRKTEQALELLSLMMTPVAVDRKWNFIQLMDASCDAFLYTALLYWVKLKHKAYRKGMFFNLKVLDFVGGREYYSYHHLFFRSEALYIVVFNLSEFANEDFKDVCTHIQRLQFWMKSICSCIPHFTQILLVGTHREKLDNNCLKILNGHLKRFLSDKYCAKVMENDVDRLVFFPVENTLGNKDTGIQELQSKIMSVAIEQQKRIITEHNIPLLWILIQDLIMKLKRNSDATFCVSLDELQRMIMEDFVLRDKCSLSKDMLKYFHKIGLIIYVDKREDFDLSNWILVCPEKLMDIFINISLKPAESTKYRGSLKYDWKLLQRKGILTKRLLHSHLSKLKKEEEAIIAFLKHYGLIYPLECKATAKDDCDIQPTHFVPSLLPLSANGDTPVWHNSNGDKKFYVFFCNFLPEALFHQLLSRAQKHSTLEFRNGKTVLYRDAGKFWMKPWLSYQLTLLEEEEMIESNFPSVEFHCGPACPSETCPGYQDDYFTSLPTAEGNGTRRRHVYDIMPGRQGNQPVYLYCENKCFEDELYEWVPSDNLHCLVLGDSQVGKTSLVRSLTGERFDTEQTKTPGIEERIVDNEWNTLEFTKDHAIGKFIPYFQEILARSMLFGTDIIVPLSDETKLDCTALLWVISIYALRIKELINPGVADVNSNVVQLMDASCDAFSYTALLFWEKLKLKAYRNGKFLNYKLLDFVGDSEYYSYHHLPEALHIIVFNLSEFANEYFRGVGTQIQRLQFWMKSICSRLPLSDYTQIVLVGTHRENLNNNCIKILNDHLKRFLSEKYCAKVMENDVDRLIFFPVENTLGNKDTGIKELQSKIMCIASEQQKRIIIEHNIPLQWILIQDVIMKLKINLDGTFCVTVDELQRMIMEDFVLHDKCRLSKDMLKYFHKIGLIIYVDRKQDFDLSNWILVCPEKLIDILINISSKPAESTKYRGSLKYDWKLLQRKGILTKQLLQSLLSTVEEEEEAVIAFLEHYGLICPLEYKEIAGSTKYDCDIQPTHFVPSLLPLSANGDTPVWHNNDGDKKFYVFFCNFLPEALFHQLLSRAQKNSTLEFPNGKTVLYRDAGKFWMNPWLSYQLALIEEEEMIEVTYNSRYC</sequence>
<dbReference type="GO" id="GO:0005525">
    <property type="term" value="F:GTP binding"/>
    <property type="evidence" value="ECO:0007669"/>
    <property type="project" value="UniProtKB-KW"/>
</dbReference>
<keyword evidence="3" id="KW-1133">Transmembrane helix</keyword>
<keyword evidence="3" id="KW-0472">Membrane</keyword>
<feature type="non-terminal residue" evidence="4">
    <location>
        <position position="1"/>
    </location>
</feature>
<keyword evidence="5" id="KW-1185">Reference proteome</keyword>
<reference evidence="4" key="2">
    <citation type="journal article" date="2023" name="Science">
        <title>Genomic signatures of disease resistance in endangered staghorn corals.</title>
        <authorList>
            <person name="Vollmer S.V."/>
            <person name="Selwyn J.D."/>
            <person name="Despard B.A."/>
            <person name="Roesel C.L."/>
        </authorList>
    </citation>
    <scope>NUCLEOTIDE SEQUENCE</scope>
    <source>
        <strain evidence="4">K2</strain>
    </source>
</reference>
<evidence type="ECO:0000256" key="1">
    <source>
        <dbReference type="ARBA" id="ARBA00022741"/>
    </source>
</evidence>
<reference evidence="4" key="1">
    <citation type="journal article" date="2023" name="G3 (Bethesda)">
        <title>Whole genome assembly and annotation of the endangered Caribbean coral Acropora cervicornis.</title>
        <authorList>
            <person name="Selwyn J.D."/>
            <person name="Vollmer S.V."/>
        </authorList>
    </citation>
    <scope>NUCLEOTIDE SEQUENCE</scope>
    <source>
        <strain evidence="4">K2</strain>
    </source>
</reference>
<evidence type="ECO:0000256" key="3">
    <source>
        <dbReference type="SAM" id="Phobius"/>
    </source>
</evidence>
<evidence type="ECO:0000256" key="2">
    <source>
        <dbReference type="ARBA" id="ARBA00023134"/>
    </source>
</evidence>
<keyword evidence="3" id="KW-0812">Transmembrane</keyword>
<dbReference type="SUPFAM" id="SSF52540">
    <property type="entry name" value="P-loop containing nucleoside triphosphate hydrolases"/>
    <property type="match status" value="2"/>
</dbReference>
<evidence type="ECO:0000313" key="5">
    <source>
        <dbReference type="Proteomes" id="UP001249851"/>
    </source>
</evidence>
<comment type="caution">
    <text evidence="4">The sequence shown here is derived from an EMBL/GenBank/DDBJ whole genome shotgun (WGS) entry which is preliminary data.</text>
</comment>